<accession>A0A8F6TWP3</accession>
<keyword evidence="1 2" id="KW-0732">Signal</keyword>
<dbReference type="AlphaFoldDB" id="A0A8F6TWP3"/>
<dbReference type="InterPro" id="IPR006059">
    <property type="entry name" value="SBP"/>
</dbReference>
<protein>
    <submittedName>
        <fullName evidence="3">Extracellular solute-binding protein</fullName>
    </submittedName>
</protein>
<dbReference type="KEGG" id="gce:KYE46_14335"/>
<feature type="signal peptide" evidence="2">
    <location>
        <begin position="1"/>
        <end position="22"/>
    </location>
</feature>
<feature type="chain" id="PRO_5034033363" evidence="2">
    <location>
        <begin position="23"/>
        <end position="371"/>
    </location>
</feature>
<dbReference type="Pfam" id="PF13416">
    <property type="entry name" value="SBP_bac_8"/>
    <property type="match status" value="1"/>
</dbReference>
<sequence length="371" mass="41268">MNLKSLMLLTTGASLAATGAMADGHMANTMTLVSWGGAYQQSQINAYSDPYAEMHEGLEIIWDESSNEAVARLRAMNEAGNVTWDLVDVVASDAIRLCDEGLAMEIDHDEVLAPADDGTPASEDFGDLIVSDCFIPQIVYSTTFGYRTDVEAWNGNTPDDICDVFDLENFPGQRSLERRPINNMEWALICSGVADEDVYDVLETEEGIQQALDMLETIRDETVWWSAGADTPQLLADGEVVMGSTYNGRLFSVIEEQDQPIAMLWDAQVFDLDGWIIPEGLPEDRLARVMDFVRFATDTQRLADQAAYISYGPARASSAPLVGQHAELGIDMAPHMPTDPNNAERTFLYNYEWWADYRDDLDARFQAWLAQ</sequence>
<dbReference type="EMBL" id="CP079194">
    <property type="protein sequence ID" value="QXT39091.1"/>
    <property type="molecule type" value="Genomic_DNA"/>
</dbReference>
<evidence type="ECO:0000313" key="3">
    <source>
        <dbReference type="EMBL" id="QXT39091.1"/>
    </source>
</evidence>
<dbReference type="RefSeq" id="WP_219001430.1">
    <property type="nucleotide sequence ID" value="NZ_CP079194.1"/>
</dbReference>
<reference evidence="3 4" key="1">
    <citation type="submission" date="2021-07" db="EMBL/GenBank/DDBJ databases">
        <title>A novel Jannaschia species isolated from marine dinoflagellate Ceratoperidinium margalefii.</title>
        <authorList>
            <person name="Jiang Y."/>
            <person name="Li Z."/>
        </authorList>
    </citation>
    <scope>NUCLEOTIDE SEQUENCE [LARGE SCALE GENOMIC DNA]</scope>
    <source>
        <strain evidence="3 4">J12C1-MA-4</strain>
    </source>
</reference>
<name>A0A8F6TWP3_9RHOB</name>
<evidence type="ECO:0000256" key="2">
    <source>
        <dbReference type="SAM" id="SignalP"/>
    </source>
</evidence>
<evidence type="ECO:0000313" key="4">
    <source>
        <dbReference type="Proteomes" id="UP000825009"/>
    </source>
</evidence>
<keyword evidence="4" id="KW-1185">Reference proteome</keyword>
<evidence type="ECO:0000256" key="1">
    <source>
        <dbReference type="ARBA" id="ARBA00022729"/>
    </source>
</evidence>
<proteinExistence type="predicted"/>
<dbReference type="PANTHER" id="PTHR30222">
    <property type="entry name" value="SPERMIDINE/PUTRESCINE-BINDING PERIPLASMIC PROTEIN"/>
    <property type="match status" value="1"/>
</dbReference>
<dbReference type="PANTHER" id="PTHR30222:SF2">
    <property type="entry name" value="ABC TRANSPORTER SUBSTRATE-BINDING PROTEIN"/>
    <property type="match status" value="1"/>
</dbReference>
<gene>
    <name evidence="3" type="ORF">KYE46_14335</name>
</gene>
<dbReference type="Proteomes" id="UP000825009">
    <property type="component" value="Chromosome"/>
</dbReference>
<organism evidence="3 4">
    <name type="scientific">Gymnodinialimonas ceratoperidinii</name>
    <dbReference type="NCBI Taxonomy" id="2856823"/>
    <lineage>
        <taxon>Bacteria</taxon>
        <taxon>Pseudomonadati</taxon>
        <taxon>Pseudomonadota</taxon>
        <taxon>Alphaproteobacteria</taxon>
        <taxon>Rhodobacterales</taxon>
        <taxon>Paracoccaceae</taxon>
        <taxon>Gymnodinialimonas</taxon>
    </lineage>
</organism>